<feature type="chain" id="PRO_5015741615" evidence="2">
    <location>
        <begin position="25"/>
        <end position="973"/>
    </location>
</feature>
<keyword evidence="3" id="KW-0449">Lipoprotein</keyword>
<evidence type="ECO:0000313" key="4">
    <source>
        <dbReference type="Proteomes" id="UP000241093"/>
    </source>
</evidence>
<dbReference type="PROSITE" id="PS51257">
    <property type="entry name" value="PROKAR_LIPOPROTEIN"/>
    <property type="match status" value="1"/>
</dbReference>
<dbReference type="InterPro" id="IPR054816">
    <property type="entry name" value="Lipoprotein_mollicutes-type_CS"/>
</dbReference>
<sequence>MILVKKLLTWLSAITLVASSSVLAISCKTEQVKNKNSLFLTNFGDIKIDSKSLLEWNQKWNGISSNNQELINKTNNLLAAGILLAIRDNKLQLPSDTKDGWDPSINSQIKNLLGDKNSTDTATLYGLANKSLNDLKDNKYKNDAKGWQKHLQEMFPGVKKNLADLENAYKSNFILNDSSNSAFTKLKNLLMFNSTVADSMWQKGIQTTNLDWKTLTNNFANAYPGKKNLDELAKAIKDAFNKADSNWNDAKIVTFTNMVNGLGGINNQTSLGSNGKTESQQNDNLIITYSSPRDVKNKITSSNSGNNGNGEQWIKEILNKVSNDANSGSIAFAQWTKPLNYDSQKGPSKFINYDNQKPSSWTEIVKQIPALENGNLKTDPIRGEYGAISNSQKYAVNNYFNSEKPVVFSDLIFKFANNKTSSDVEKNLSLKTLIPTEGSGQDLTTKLIERFKGVKSVLQTYVNNDTVSSGNGSSETYTAGLSRFDTIFRGQDSKIKANNSRTETTDFKNWTEWDSKNDHHKINVNGKLLTLSDTTYSDTVKFSIYDFLTSNNSSNFWSWEDNKNGELQSDKFKKMLTDGGLTEDEANKIDSAISSTSDNKKINEEARLTIYNLAQLFKKINQKNGSNSGTGGSSSSGLSSTTDTNGTNNNSNIYTILDKDEGIIAFIDGDGLHITKIDGYKLIKNNNSQSVGATGNGQNQNNTDSIKQSAVLKQIRSLYSSSNSNVLVPYLINSMLDNNKNNTSVSSTSSSSSSSSTPTNNKWNWTDKDLSYSSAIKQLGVDINSLNKNIKNDYERFLVNISLIDNSKTKSFYNIDILSEVSKSIQSGNDSSLQANWMVELFSKILKKDKEKQPINLLSTIIATDNKTENNDEIEKIFLYQSRNLKVAGIRKFQQANQKWVTKVKENYKKYSSDISLDKKFIPDQSIDLNSKVEDGKKRYDNLLQSQVFNYNVKVQSPTSSGGSSSGIERGDS</sequence>
<gene>
    <name evidence="3" type="ORF">MLEAa_3890</name>
</gene>
<feature type="signal peptide" evidence="2">
    <location>
        <begin position="1"/>
        <end position="24"/>
    </location>
</feature>
<comment type="caution">
    <text evidence="3">The sequence shown here is derived from an EMBL/GenBank/DDBJ whole genome shotgun (WGS) entry which is preliminary data.</text>
</comment>
<dbReference type="AlphaFoldDB" id="A0A2T4I9Y9"/>
<proteinExistence type="predicted"/>
<keyword evidence="2" id="KW-0732">Signal</keyword>
<feature type="compositionally biased region" description="Low complexity" evidence="1">
    <location>
        <begin position="635"/>
        <end position="648"/>
    </location>
</feature>
<name>A0A2T4I9Y9_9MOLU</name>
<evidence type="ECO:0000256" key="2">
    <source>
        <dbReference type="SAM" id="SignalP"/>
    </source>
</evidence>
<dbReference type="NCBIfam" id="NF038029">
    <property type="entry name" value="LP_plasma"/>
    <property type="match status" value="1"/>
</dbReference>
<evidence type="ECO:0000313" key="3">
    <source>
        <dbReference type="EMBL" id="PTD31372.1"/>
    </source>
</evidence>
<evidence type="ECO:0000256" key="1">
    <source>
        <dbReference type="SAM" id="MobiDB-lite"/>
    </source>
</evidence>
<dbReference type="EMBL" id="LAUU01000008">
    <property type="protein sequence ID" value="PTD31372.1"/>
    <property type="molecule type" value="Genomic_DNA"/>
</dbReference>
<accession>A0A2T4I9Y9</accession>
<dbReference type="Proteomes" id="UP000241093">
    <property type="component" value="Unassembled WGS sequence"/>
</dbReference>
<reference evidence="3 4" key="1">
    <citation type="submission" date="2015-04" db="EMBL/GenBank/DDBJ databases">
        <title>Genome sequence of Mycoplasma leachii strain 06049.</title>
        <authorList>
            <person name="Sirand-Pugnet P."/>
            <person name="Breton M."/>
            <person name="Dordet-Frisoni E."/>
            <person name="Baranowski E."/>
            <person name="Barre A."/>
            <person name="Couture C."/>
            <person name="Dupuy V."/>
            <person name="Gaurivaud P."/>
            <person name="Jacob D."/>
            <person name="Lemaitre C."/>
            <person name="Manso-Silvan L."/>
            <person name="Nikolski M."/>
            <person name="Nouvel L.-X."/>
            <person name="Poumarat F."/>
            <person name="Tardy F."/>
            <person name="Thebault P."/>
            <person name="Theil S."/>
            <person name="Citti C."/>
            <person name="Thiaucourt F."/>
            <person name="Blanchard A."/>
        </authorList>
    </citation>
    <scope>NUCLEOTIDE SEQUENCE [LARGE SCALE GENOMIC DNA]</scope>
    <source>
        <strain evidence="3 4">06049</strain>
    </source>
</reference>
<protein>
    <submittedName>
        <fullName evidence="3">Putative lipoprotein</fullName>
    </submittedName>
</protein>
<organism evidence="3 4">
    <name type="scientific">Mycoplasma leachii 06049</name>
    <dbReference type="NCBI Taxonomy" id="1188244"/>
    <lineage>
        <taxon>Bacteria</taxon>
        <taxon>Bacillati</taxon>
        <taxon>Mycoplasmatota</taxon>
        <taxon>Mollicutes</taxon>
        <taxon>Mycoplasmataceae</taxon>
        <taxon>Mycoplasma</taxon>
    </lineage>
</organism>
<feature type="region of interest" description="Disordered" evidence="1">
    <location>
        <begin position="622"/>
        <end position="648"/>
    </location>
</feature>